<gene>
    <name evidence="2" type="ORF">LEM8419_01227</name>
</gene>
<accession>A0ABM9AZZ9</accession>
<name>A0ABM9AZZ9_9BACT</name>
<keyword evidence="1" id="KW-1133">Transmembrane helix</keyword>
<reference evidence="2" key="1">
    <citation type="submission" date="2021-12" db="EMBL/GenBank/DDBJ databases">
        <authorList>
            <person name="Rodrigo-Torres L."/>
            <person name="Arahal R. D."/>
            <person name="Lucena T."/>
        </authorList>
    </citation>
    <scope>NUCLEOTIDE SEQUENCE</scope>
    <source>
        <strain evidence="2">CECT 8419</strain>
    </source>
</reference>
<evidence type="ECO:0008006" key="4">
    <source>
        <dbReference type="Google" id="ProtNLM"/>
    </source>
</evidence>
<evidence type="ECO:0000313" key="2">
    <source>
        <dbReference type="EMBL" id="CAH1000036.1"/>
    </source>
</evidence>
<sequence length="213" mass="23042">MAQIRIEEKKASGGSIWPWIIGLLLLGLIIWGVAEAFEESDEVLTEEVIEEDDTVAPVAAEVDEADYAEFMTAKEAFMATTANMEGEMGLDHEFSHQAITQLANAAAALAIAEGVADEANVDSKVSRAKKLADEITRDPMAGDHADKIKMASMLIVEIFEDVDRVNGNATSDAISNLRSEAQAMTAESLTLNQKENVRSFFGQAREVLSMMGS</sequence>
<keyword evidence="3" id="KW-1185">Reference proteome</keyword>
<keyword evidence="1" id="KW-0812">Transmembrane</keyword>
<keyword evidence="1" id="KW-0472">Membrane</keyword>
<feature type="transmembrane region" description="Helical" evidence="1">
    <location>
        <begin position="16"/>
        <end position="34"/>
    </location>
</feature>
<dbReference type="RefSeq" id="WP_238750136.1">
    <property type="nucleotide sequence ID" value="NZ_CAKLPZ010000001.1"/>
</dbReference>
<evidence type="ECO:0000256" key="1">
    <source>
        <dbReference type="SAM" id="Phobius"/>
    </source>
</evidence>
<comment type="caution">
    <text evidence="2">The sequence shown here is derived from an EMBL/GenBank/DDBJ whole genome shotgun (WGS) entry which is preliminary data.</text>
</comment>
<protein>
    <recommendedName>
        <fullName evidence="4">DUF4142 domain-containing protein</fullName>
    </recommendedName>
</protein>
<dbReference type="Proteomes" id="UP000837803">
    <property type="component" value="Unassembled WGS sequence"/>
</dbReference>
<proteinExistence type="predicted"/>
<organism evidence="2 3">
    <name type="scientific">Neolewinella maritima</name>
    <dbReference type="NCBI Taxonomy" id="1383882"/>
    <lineage>
        <taxon>Bacteria</taxon>
        <taxon>Pseudomonadati</taxon>
        <taxon>Bacteroidota</taxon>
        <taxon>Saprospiria</taxon>
        <taxon>Saprospirales</taxon>
        <taxon>Lewinellaceae</taxon>
        <taxon>Neolewinella</taxon>
    </lineage>
</organism>
<evidence type="ECO:0000313" key="3">
    <source>
        <dbReference type="Proteomes" id="UP000837803"/>
    </source>
</evidence>
<dbReference type="EMBL" id="CAKLPZ010000001">
    <property type="protein sequence ID" value="CAH1000036.1"/>
    <property type="molecule type" value="Genomic_DNA"/>
</dbReference>